<feature type="compositionally biased region" description="Basic and acidic residues" evidence="1">
    <location>
        <begin position="213"/>
        <end position="229"/>
    </location>
</feature>
<dbReference type="EMBL" id="BQNB010016000">
    <property type="protein sequence ID" value="GJT46615.1"/>
    <property type="molecule type" value="Genomic_DNA"/>
</dbReference>
<feature type="region of interest" description="Disordered" evidence="1">
    <location>
        <begin position="210"/>
        <end position="229"/>
    </location>
</feature>
<name>A0ABQ5E6W4_9ASTR</name>
<comment type="caution">
    <text evidence="2">The sequence shown here is derived from an EMBL/GenBank/DDBJ whole genome shotgun (WGS) entry which is preliminary data.</text>
</comment>
<reference evidence="2" key="1">
    <citation type="journal article" date="2022" name="Int. J. Mol. Sci.">
        <title>Draft Genome of Tanacetum Coccineum: Genomic Comparison of Closely Related Tanacetum-Family Plants.</title>
        <authorList>
            <person name="Yamashiro T."/>
            <person name="Shiraishi A."/>
            <person name="Nakayama K."/>
            <person name="Satake H."/>
        </authorList>
    </citation>
    <scope>NUCLEOTIDE SEQUENCE</scope>
</reference>
<evidence type="ECO:0000313" key="3">
    <source>
        <dbReference type="Proteomes" id="UP001151760"/>
    </source>
</evidence>
<feature type="compositionally biased region" description="Polar residues" evidence="1">
    <location>
        <begin position="162"/>
        <end position="171"/>
    </location>
</feature>
<keyword evidence="3" id="KW-1185">Reference proteome</keyword>
<feature type="compositionally biased region" description="Basic and acidic residues" evidence="1">
    <location>
        <begin position="17"/>
        <end position="33"/>
    </location>
</feature>
<proteinExistence type="predicted"/>
<sequence length="229" mass="25088">MKKSSLQLVDEGVDEGVPDKEPLYGKGKEKVGDEQPAQVLLNLQTPKKKSTADQYIFQRPTSTQTEPTGHDESSSLYAELGLTDSEMDSDEEVPRIVARVQDEGQAGPNPDEHDEGQAGPNPGDAEASQPPSSHVIHAGPNLEHMDLEASDTNPEQLDEEFTTTAYPNVQENLKLPTEGEVRLEEPASSAGTLSSLQNLDKELSFADQFLVEKSQEDEPEKTNTDRRFS</sequence>
<evidence type="ECO:0000256" key="1">
    <source>
        <dbReference type="SAM" id="MobiDB-lite"/>
    </source>
</evidence>
<reference evidence="2" key="2">
    <citation type="submission" date="2022-01" db="EMBL/GenBank/DDBJ databases">
        <authorList>
            <person name="Yamashiro T."/>
            <person name="Shiraishi A."/>
            <person name="Satake H."/>
            <person name="Nakayama K."/>
        </authorList>
    </citation>
    <scope>NUCLEOTIDE SEQUENCE</scope>
</reference>
<dbReference type="Proteomes" id="UP001151760">
    <property type="component" value="Unassembled WGS sequence"/>
</dbReference>
<evidence type="ECO:0000313" key="2">
    <source>
        <dbReference type="EMBL" id="GJT46615.1"/>
    </source>
</evidence>
<gene>
    <name evidence="2" type="ORF">Tco_0955330</name>
</gene>
<feature type="region of interest" description="Disordered" evidence="1">
    <location>
        <begin position="1"/>
        <end position="195"/>
    </location>
</feature>
<protein>
    <submittedName>
        <fullName evidence="2">Uncharacterized protein</fullName>
    </submittedName>
</protein>
<accession>A0ABQ5E6W4</accession>
<organism evidence="2 3">
    <name type="scientific">Tanacetum coccineum</name>
    <dbReference type="NCBI Taxonomy" id="301880"/>
    <lineage>
        <taxon>Eukaryota</taxon>
        <taxon>Viridiplantae</taxon>
        <taxon>Streptophyta</taxon>
        <taxon>Embryophyta</taxon>
        <taxon>Tracheophyta</taxon>
        <taxon>Spermatophyta</taxon>
        <taxon>Magnoliopsida</taxon>
        <taxon>eudicotyledons</taxon>
        <taxon>Gunneridae</taxon>
        <taxon>Pentapetalae</taxon>
        <taxon>asterids</taxon>
        <taxon>campanulids</taxon>
        <taxon>Asterales</taxon>
        <taxon>Asteraceae</taxon>
        <taxon>Asteroideae</taxon>
        <taxon>Anthemideae</taxon>
        <taxon>Anthemidinae</taxon>
        <taxon>Tanacetum</taxon>
    </lineage>
</organism>